<organism evidence="2 3">
    <name type="scientific">Corchorus olitorius</name>
    <dbReference type="NCBI Taxonomy" id="93759"/>
    <lineage>
        <taxon>Eukaryota</taxon>
        <taxon>Viridiplantae</taxon>
        <taxon>Streptophyta</taxon>
        <taxon>Embryophyta</taxon>
        <taxon>Tracheophyta</taxon>
        <taxon>Spermatophyta</taxon>
        <taxon>Magnoliopsida</taxon>
        <taxon>eudicotyledons</taxon>
        <taxon>Gunneridae</taxon>
        <taxon>Pentapetalae</taxon>
        <taxon>rosids</taxon>
        <taxon>malvids</taxon>
        <taxon>Malvales</taxon>
        <taxon>Malvaceae</taxon>
        <taxon>Grewioideae</taxon>
        <taxon>Apeibeae</taxon>
        <taxon>Corchorus</taxon>
    </lineage>
</organism>
<reference evidence="3" key="1">
    <citation type="submission" date="2013-09" db="EMBL/GenBank/DDBJ databases">
        <title>Corchorus olitorius genome sequencing.</title>
        <authorList>
            <person name="Alam M."/>
            <person name="Haque M.S."/>
            <person name="Islam M.S."/>
            <person name="Emdad E.M."/>
            <person name="Islam M.M."/>
            <person name="Ahmed B."/>
            <person name="Halim A."/>
            <person name="Hossen Q.M.M."/>
            <person name="Hossain M.Z."/>
            <person name="Ahmed R."/>
            <person name="Khan M.M."/>
            <person name="Islam R."/>
            <person name="Rashid M.M."/>
            <person name="Khan S.A."/>
            <person name="Rahman M.S."/>
            <person name="Alam M."/>
            <person name="Yahiya A.S."/>
            <person name="Khan M.S."/>
            <person name="Azam M.S."/>
            <person name="Haque T."/>
            <person name="Lashkar M.Z.H."/>
            <person name="Akhand A.I."/>
            <person name="Morshed G."/>
            <person name="Roy S."/>
            <person name="Uddin K.S."/>
            <person name="Rabeya T."/>
            <person name="Hossain A.S."/>
            <person name="Chowdhury A."/>
            <person name="Snigdha A.R."/>
            <person name="Mortoza M.S."/>
            <person name="Matin S.A."/>
            <person name="Hoque S.M.E."/>
            <person name="Islam M.K."/>
            <person name="Roy D.K."/>
            <person name="Haider R."/>
            <person name="Moosa M.M."/>
            <person name="Elias S.M."/>
            <person name="Hasan A.M."/>
            <person name="Jahan S."/>
            <person name="Shafiuddin M."/>
            <person name="Mahmood N."/>
            <person name="Shommy N.S."/>
        </authorList>
    </citation>
    <scope>NUCLEOTIDE SEQUENCE [LARGE SCALE GENOMIC DNA]</scope>
    <source>
        <strain evidence="3">cv. O-4</strain>
    </source>
</reference>
<feature type="transmembrane region" description="Helical" evidence="1">
    <location>
        <begin position="39"/>
        <end position="57"/>
    </location>
</feature>
<dbReference type="Proteomes" id="UP000187203">
    <property type="component" value="Unassembled WGS sequence"/>
</dbReference>
<comment type="caution">
    <text evidence="2">The sequence shown here is derived from an EMBL/GenBank/DDBJ whole genome shotgun (WGS) entry which is preliminary data.</text>
</comment>
<evidence type="ECO:0008006" key="4">
    <source>
        <dbReference type="Google" id="ProtNLM"/>
    </source>
</evidence>
<sequence length="59" mass="6784">MALRNAATSGTLRELASYFVELDRFDGGNFRRWQKKMHFLLSILNIVYVLTTPRPAAPE</sequence>
<dbReference type="OrthoDB" id="1000303at2759"/>
<accession>A0A1R3JNS7</accession>
<gene>
    <name evidence="2" type="ORF">COLO4_15218</name>
</gene>
<keyword evidence="1" id="KW-0812">Transmembrane</keyword>
<keyword evidence="1" id="KW-1133">Transmembrane helix</keyword>
<keyword evidence="3" id="KW-1185">Reference proteome</keyword>
<evidence type="ECO:0000313" key="3">
    <source>
        <dbReference type="Proteomes" id="UP000187203"/>
    </source>
</evidence>
<proteinExistence type="predicted"/>
<evidence type="ECO:0000256" key="1">
    <source>
        <dbReference type="SAM" id="Phobius"/>
    </source>
</evidence>
<keyword evidence="1" id="KW-0472">Membrane</keyword>
<protein>
    <recommendedName>
        <fullName evidence="4">Zinc finger, CCHC-type</fullName>
    </recommendedName>
</protein>
<name>A0A1R3JNS7_9ROSI</name>
<evidence type="ECO:0000313" key="2">
    <source>
        <dbReference type="EMBL" id="OMO96529.1"/>
    </source>
</evidence>
<dbReference type="AlphaFoldDB" id="A0A1R3JNS7"/>
<dbReference type="EMBL" id="AWUE01015625">
    <property type="protein sequence ID" value="OMO96529.1"/>
    <property type="molecule type" value="Genomic_DNA"/>
</dbReference>